<comment type="similarity">
    <text evidence="1">Belongs to the CCDC149 family.</text>
</comment>
<dbReference type="GeneID" id="115461445"/>
<dbReference type="AlphaFoldDB" id="A0A6P7X3S6"/>
<dbReference type="RefSeq" id="XP_030047103.1">
    <property type="nucleotide sequence ID" value="XM_030191243.1"/>
</dbReference>
<dbReference type="CTD" id="91050"/>
<feature type="region of interest" description="Disordered" evidence="4">
    <location>
        <begin position="537"/>
        <end position="558"/>
    </location>
</feature>
<keyword evidence="2 3" id="KW-0175">Coiled coil</keyword>
<dbReference type="Proteomes" id="UP000515156">
    <property type="component" value="Chromosome 2"/>
</dbReference>
<evidence type="ECO:0000256" key="3">
    <source>
        <dbReference type="SAM" id="Coils"/>
    </source>
</evidence>
<feature type="coiled-coil region" evidence="3">
    <location>
        <begin position="309"/>
        <end position="336"/>
    </location>
</feature>
<dbReference type="KEGG" id="muo:115461445"/>
<feature type="coiled-coil region" evidence="3">
    <location>
        <begin position="429"/>
        <end position="456"/>
    </location>
</feature>
<evidence type="ECO:0000256" key="4">
    <source>
        <dbReference type="SAM" id="MobiDB-lite"/>
    </source>
</evidence>
<dbReference type="PANTHER" id="PTHR21682:SF2">
    <property type="entry name" value="COILED-COIL DOMAIN-CONTAINING PROTEIN 149"/>
    <property type="match status" value="1"/>
</dbReference>
<keyword evidence="5" id="KW-1185">Reference proteome</keyword>
<feature type="coiled-coil region" evidence="3">
    <location>
        <begin position="24"/>
        <end position="242"/>
    </location>
</feature>
<proteinExistence type="inferred from homology"/>
<evidence type="ECO:0000256" key="1">
    <source>
        <dbReference type="ARBA" id="ARBA00005872"/>
    </source>
</evidence>
<evidence type="ECO:0000256" key="2">
    <source>
        <dbReference type="ARBA" id="ARBA00023054"/>
    </source>
</evidence>
<gene>
    <name evidence="6" type="primary">CCDC149</name>
</gene>
<dbReference type="OrthoDB" id="5917629at2759"/>
<protein>
    <submittedName>
        <fullName evidence="6">Coiled-coil domain-containing protein 149 isoform X1</fullName>
    </submittedName>
</protein>
<feature type="region of interest" description="Disordered" evidence="4">
    <location>
        <begin position="458"/>
        <end position="478"/>
    </location>
</feature>
<sequence>MNFERTESDWQGLVNEYLVCKRKLESKKEALLILSKELDTCQQERDQYKLMANQLRERHQSLKKKYQELIDGDPTLPPEKRKQANLAQLLVESREHNKRLGEEIKELQLRLGEVQGDNKLLRMTIAKQRLGDEEVGARHFAAHEREDLVQQLEKAREQIEAVEHDLQASVDELQDVKQERSFYHDKADRLNQEINHILGGHEKRIIDVDALCMENRYLQERLKQLQEEISLLKSNIVKYKNALERRKNSKTNSRSNSSALTGVLSAKQVQDLLSEDHGCSLPATPQSISDLKSLATALLETIHEKSMVIQHQRQTNKILGNRVAELEKKLRTLEVSGLWSLPGGRDTITLHDLTPVEPQPKSSLLAATEQQPQLRAQAHEVEQKKENIENCASLAELRVPQEHDDVALEFKANHNSDKYMHVHPLLPQITSADKEIDRCRSEIIQLTEKLAAAELDSNSLGSPMEGQSPAELKPQLSTSSEGDFLLPILEPSNPADPSPLVHREETEICTLKGTEEVAENGLSRSSEKINVMEVGRCEEDNEDLLPSQPPPASSQELSIAAEHRRNSLDNASISDKQSLPSKNCECIDDVA</sequence>
<dbReference type="InParanoid" id="A0A6P7X3S6"/>
<organism evidence="5 6">
    <name type="scientific">Microcaecilia unicolor</name>
    <dbReference type="NCBI Taxonomy" id="1415580"/>
    <lineage>
        <taxon>Eukaryota</taxon>
        <taxon>Metazoa</taxon>
        <taxon>Chordata</taxon>
        <taxon>Craniata</taxon>
        <taxon>Vertebrata</taxon>
        <taxon>Euteleostomi</taxon>
        <taxon>Amphibia</taxon>
        <taxon>Gymnophiona</taxon>
        <taxon>Siphonopidae</taxon>
        <taxon>Microcaecilia</taxon>
    </lineage>
</organism>
<evidence type="ECO:0000313" key="6">
    <source>
        <dbReference type="RefSeq" id="XP_030047103.1"/>
    </source>
</evidence>
<evidence type="ECO:0000313" key="5">
    <source>
        <dbReference type="Proteomes" id="UP000515156"/>
    </source>
</evidence>
<name>A0A6P7X3S6_9AMPH</name>
<dbReference type="Pfam" id="PF09789">
    <property type="entry name" value="CC149"/>
    <property type="match status" value="1"/>
</dbReference>
<dbReference type="FunCoup" id="A0A6P7X3S6">
    <property type="interactions" value="239"/>
</dbReference>
<reference evidence="6" key="1">
    <citation type="submission" date="2025-08" db="UniProtKB">
        <authorList>
            <consortium name="RefSeq"/>
        </authorList>
    </citation>
    <scope>IDENTIFICATION</scope>
</reference>
<accession>A0A6P7X3S6</accession>
<dbReference type="InterPro" id="IPR019179">
    <property type="entry name" value="CC149"/>
</dbReference>
<dbReference type="PANTHER" id="PTHR21682">
    <property type="entry name" value="COILED-COIL DOMAIN-CONTAINING PROTEIN 149"/>
    <property type="match status" value="1"/>
</dbReference>